<dbReference type="EMBL" id="JAQGDS010000005">
    <property type="protein sequence ID" value="KAJ6260604.1"/>
    <property type="molecule type" value="Genomic_DNA"/>
</dbReference>
<name>A0AAD6NJF9_DREDA</name>
<evidence type="ECO:0000256" key="1">
    <source>
        <dbReference type="SAM" id="MobiDB-lite"/>
    </source>
</evidence>
<accession>A0AAD6NJF9</accession>
<gene>
    <name evidence="2" type="ORF">Dda_4830</name>
</gene>
<evidence type="ECO:0000313" key="2">
    <source>
        <dbReference type="EMBL" id="KAJ6260604.1"/>
    </source>
</evidence>
<proteinExistence type="predicted"/>
<feature type="region of interest" description="Disordered" evidence="1">
    <location>
        <begin position="1"/>
        <end position="69"/>
    </location>
</feature>
<feature type="compositionally biased region" description="Basic and acidic residues" evidence="1">
    <location>
        <begin position="18"/>
        <end position="28"/>
    </location>
</feature>
<reference evidence="2" key="1">
    <citation type="submission" date="2023-01" db="EMBL/GenBank/DDBJ databases">
        <title>The chitinases involved in constricting ring structure development in the nematode-trapping fungus Drechslerella dactyloides.</title>
        <authorList>
            <person name="Wang R."/>
            <person name="Zhang L."/>
            <person name="Tang P."/>
            <person name="Li S."/>
            <person name="Liang L."/>
        </authorList>
    </citation>
    <scope>NUCLEOTIDE SEQUENCE</scope>
    <source>
        <strain evidence="2">YMF1.00031</strain>
    </source>
</reference>
<sequence>MNYRTSGPSNKTRGKTRKDRERALKVVDGRQVGSSPQNNLKERKRAIKQEGKQEGLAVPSESAINPEGN</sequence>
<keyword evidence="3" id="KW-1185">Reference proteome</keyword>
<feature type="compositionally biased region" description="Polar residues" evidence="1">
    <location>
        <begin position="1"/>
        <end position="11"/>
    </location>
</feature>
<comment type="caution">
    <text evidence="2">The sequence shown here is derived from an EMBL/GenBank/DDBJ whole genome shotgun (WGS) entry which is preliminary data.</text>
</comment>
<dbReference type="AlphaFoldDB" id="A0AAD6NJF9"/>
<protein>
    <submittedName>
        <fullName evidence="2">Uncharacterized protein</fullName>
    </submittedName>
</protein>
<organism evidence="2 3">
    <name type="scientific">Drechslerella dactyloides</name>
    <name type="common">Nematode-trapping fungus</name>
    <name type="synonym">Arthrobotrys dactyloides</name>
    <dbReference type="NCBI Taxonomy" id="74499"/>
    <lineage>
        <taxon>Eukaryota</taxon>
        <taxon>Fungi</taxon>
        <taxon>Dikarya</taxon>
        <taxon>Ascomycota</taxon>
        <taxon>Pezizomycotina</taxon>
        <taxon>Orbiliomycetes</taxon>
        <taxon>Orbiliales</taxon>
        <taxon>Orbiliaceae</taxon>
        <taxon>Drechslerella</taxon>
    </lineage>
</organism>
<dbReference type="Proteomes" id="UP001221413">
    <property type="component" value="Unassembled WGS sequence"/>
</dbReference>
<evidence type="ECO:0000313" key="3">
    <source>
        <dbReference type="Proteomes" id="UP001221413"/>
    </source>
</evidence>